<feature type="transmembrane region" description="Helical" evidence="6">
    <location>
        <begin position="183"/>
        <end position="206"/>
    </location>
</feature>
<dbReference type="eggNOG" id="COG2056">
    <property type="taxonomic scope" value="Bacteria"/>
</dbReference>
<keyword evidence="10" id="KW-1185">Reference proteome</keyword>
<evidence type="ECO:0000256" key="1">
    <source>
        <dbReference type="ARBA" id="ARBA00004651"/>
    </source>
</evidence>
<name>A0A0A5GAV4_9BACI</name>
<feature type="transmembrane region" description="Helical" evidence="6">
    <location>
        <begin position="292"/>
        <end position="314"/>
    </location>
</feature>
<keyword evidence="3 6" id="KW-0812">Transmembrane</keyword>
<evidence type="ECO:0000313" key="9">
    <source>
        <dbReference type="EMBL" id="KGX90301.1"/>
    </source>
</evidence>
<feature type="transmembrane region" description="Helical" evidence="6">
    <location>
        <begin position="60"/>
        <end position="83"/>
    </location>
</feature>
<keyword evidence="5 6" id="KW-0472">Membrane</keyword>
<keyword evidence="4 6" id="KW-1133">Transmembrane helix</keyword>
<dbReference type="Pfam" id="PF03553">
    <property type="entry name" value="Na_H_antiporter"/>
    <property type="match status" value="1"/>
</dbReference>
<comment type="subcellular location">
    <subcellularLocation>
        <location evidence="1">Cell membrane</location>
        <topology evidence="1">Multi-pass membrane protein</topology>
    </subcellularLocation>
</comment>
<evidence type="ECO:0000256" key="5">
    <source>
        <dbReference type="ARBA" id="ARBA00023136"/>
    </source>
</evidence>
<feature type="transmembrane region" description="Helical" evidence="6">
    <location>
        <begin position="426"/>
        <end position="443"/>
    </location>
</feature>
<accession>A0A0A5GAV4</accession>
<feature type="transmembrane region" description="Helical" evidence="6">
    <location>
        <begin position="334"/>
        <end position="354"/>
    </location>
</feature>
<evidence type="ECO:0000256" key="4">
    <source>
        <dbReference type="ARBA" id="ARBA00022989"/>
    </source>
</evidence>
<feature type="transmembrane region" description="Helical" evidence="6">
    <location>
        <begin position="7"/>
        <end position="32"/>
    </location>
</feature>
<gene>
    <name evidence="9" type="ORF">N783_21155</name>
</gene>
<dbReference type="EMBL" id="AVPF01000008">
    <property type="protein sequence ID" value="KGX90301.1"/>
    <property type="molecule type" value="Genomic_DNA"/>
</dbReference>
<evidence type="ECO:0000259" key="8">
    <source>
        <dbReference type="Pfam" id="PF13726"/>
    </source>
</evidence>
<dbReference type="InterPro" id="IPR052576">
    <property type="entry name" value="AA_Transporter-Related"/>
</dbReference>
<dbReference type="OrthoDB" id="9772446at2"/>
<evidence type="ECO:0000259" key="7">
    <source>
        <dbReference type="Pfam" id="PF03553"/>
    </source>
</evidence>
<feature type="domain" description="Na+/H+ antiporter NhaC-like C-terminal" evidence="7">
    <location>
        <begin position="144"/>
        <end position="438"/>
    </location>
</feature>
<feature type="transmembrane region" description="Helical" evidence="6">
    <location>
        <begin position="366"/>
        <end position="391"/>
    </location>
</feature>
<evidence type="ECO:0000256" key="6">
    <source>
        <dbReference type="SAM" id="Phobius"/>
    </source>
</evidence>
<organism evidence="9 10">
    <name type="scientific">Pontibacillus marinus BH030004 = DSM 16465</name>
    <dbReference type="NCBI Taxonomy" id="1385511"/>
    <lineage>
        <taxon>Bacteria</taxon>
        <taxon>Bacillati</taxon>
        <taxon>Bacillota</taxon>
        <taxon>Bacilli</taxon>
        <taxon>Bacillales</taxon>
        <taxon>Bacillaceae</taxon>
        <taxon>Pontibacillus</taxon>
    </lineage>
</organism>
<dbReference type="Proteomes" id="UP000030403">
    <property type="component" value="Unassembled WGS sequence"/>
</dbReference>
<sequence>MLAWAVVVSVLVMTILSLLRVNVIFAIIAAALTGGLMADLSITESVKALVEGMGGTAKTALSYILLGAFAVTISYSGITRILVRNLVSVLRGKRATLLLVIAGVASLSQNVIPVHIAFIPILIPPLLKLFDEMKVDRRGVATALTFGLKAPYVMIPAGFGLIFHETIQSAMKQSGADISLGEIAQSLLLPGSGMILGLLIAVFFSYRKSREHTINEVEELQEEAEEDLSGEKFGLRHALTLVAILFALIAQLYFGNMIIGALTGLVFMYLFQGLTRVMNVVPLERGNAVMSQGIGMMGSIAFVMLVASGYANVLQSTGSVEALVNQTSGALGDNQIVISFVLLVVGLVITMGIGSSFATVPILAALYVPICTAVGFSPLATAALIGTAGALGDAGSPASDSTLGPTSGLNADGKHNHIWDTCVPTFIHYNIPLFLFGWLAAVIL</sequence>
<feature type="transmembrane region" description="Helical" evidence="6">
    <location>
        <begin position="238"/>
        <end position="271"/>
    </location>
</feature>
<protein>
    <submittedName>
        <fullName evidence="9">Sodium:proton antiporter</fullName>
    </submittedName>
</protein>
<dbReference type="RefSeq" id="WP_027448661.1">
    <property type="nucleotide sequence ID" value="NZ_AVPF01000008.1"/>
</dbReference>
<keyword evidence="2" id="KW-1003">Cell membrane</keyword>
<comment type="caution">
    <text evidence="9">The sequence shown here is derived from an EMBL/GenBank/DDBJ whole genome shotgun (WGS) entry which is preliminary data.</text>
</comment>
<dbReference type="Pfam" id="PF13726">
    <property type="entry name" value="Na_H_antiport_2"/>
    <property type="match status" value="1"/>
</dbReference>
<dbReference type="AlphaFoldDB" id="A0A0A5GAV4"/>
<reference evidence="9 10" key="1">
    <citation type="submission" date="2013-08" db="EMBL/GenBank/DDBJ databases">
        <authorList>
            <person name="Huang J."/>
            <person name="Wang G."/>
        </authorList>
    </citation>
    <scope>NUCLEOTIDE SEQUENCE [LARGE SCALE GENOMIC DNA]</scope>
    <source>
        <strain evidence="9 10">BH030004</strain>
    </source>
</reference>
<evidence type="ECO:0000256" key="3">
    <source>
        <dbReference type="ARBA" id="ARBA00022692"/>
    </source>
</evidence>
<dbReference type="PANTHER" id="PTHR37821:SF1">
    <property type="entry name" value="AMINO ACID TRANSPORTER YUIF-RELATED"/>
    <property type="match status" value="1"/>
</dbReference>
<evidence type="ECO:0000313" key="10">
    <source>
        <dbReference type="Proteomes" id="UP000030403"/>
    </source>
</evidence>
<dbReference type="STRING" id="1385511.GCA_000425225_02187"/>
<dbReference type="InterPro" id="IPR018461">
    <property type="entry name" value="Na/H_Antiport_NhaC-like_C"/>
</dbReference>
<dbReference type="GO" id="GO:0005886">
    <property type="term" value="C:plasma membrane"/>
    <property type="evidence" value="ECO:0007669"/>
    <property type="project" value="UniProtKB-SubCell"/>
</dbReference>
<evidence type="ECO:0000256" key="2">
    <source>
        <dbReference type="ARBA" id="ARBA00022475"/>
    </source>
</evidence>
<dbReference type="PANTHER" id="PTHR37821">
    <property type="entry name" value="AMINO ACID TRANSPORTER YUIF-RELATED"/>
    <property type="match status" value="1"/>
</dbReference>
<dbReference type="InterPro" id="IPR032813">
    <property type="entry name" value="Na_H_antiport_N"/>
</dbReference>
<feature type="domain" description="Putative Na+/H+ antiporter N-terminal" evidence="8">
    <location>
        <begin position="5"/>
        <end position="89"/>
    </location>
</feature>
<feature type="transmembrane region" description="Helical" evidence="6">
    <location>
        <begin position="143"/>
        <end position="163"/>
    </location>
</feature>
<feature type="transmembrane region" description="Helical" evidence="6">
    <location>
        <begin position="95"/>
        <end position="123"/>
    </location>
</feature>
<proteinExistence type="predicted"/>